<dbReference type="CDD" id="cd06173">
    <property type="entry name" value="MFS_MefA_like"/>
    <property type="match status" value="1"/>
</dbReference>
<dbReference type="PANTHER" id="PTHR23513">
    <property type="entry name" value="INTEGRAL MEMBRANE EFFLUX PROTEIN-RELATED"/>
    <property type="match status" value="1"/>
</dbReference>
<evidence type="ECO:0000256" key="1">
    <source>
        <dbReference type="ARBA" id="ARBA00004651"/>
    </source>
</evidence>
<comment type="caution">
    <text evidence="8">The sequence shown here is derived from an EMBL/GenBank/DDBJ whole genome shotgun (WGS) entry which is preliminary data.</text>
</comment>
<evidence type="ECO:0000256" key="6">
    <source>
        <dbReference type="SAM" id="Phobius"/>
    </source>
</evidence>
<sequence length="431" mass="45767">MALKFGALKGVDPGLRTMLVSEVLTTLAQMIGLIAIPWWIAQKGGAQDLVTYGIAVAVVTFVSQPLIAPLSERYAKRSQLIWGIAAMAITGVLFGAVATIDGYAIKVVVVVSLAAVVANAFVGGASAAITPELVPPAKLPEALALRKRAASAGRLIGPLVGGGLLATIGTAGTFWVYFSLLALSTLILRKLPPPAIEESSSTTAGVARWWTEFRAGMKAKWAVPLERGWTLVNFLVWIFIGPAFNLFVPLKVSSLGLSSTWMGACEASISVGMLLGSFGISGYLVQHFGRYRVRVCAAVSEGLILSIIGTAHEPWLLILVFGCAGFANTVMVLVGSTHRTLAIPKEFRVRMTSVNGMSTQVASALGPAIAGIALSHWALPKVYTGFCLLASLMAVGFVLIPRSREFFGLDHDQVVDWYRREYPDGFNTSGT</sequence>
<feature type="transmembrane region" description="Helical" evidence="6">
    <location>
        <begin position="228"/>
        <end position="248"/>
    </location>
</feature>
<dbReference type="PANTHER" id="PTHR23513:SF6">
    <property type="entry name" value="MAJOR FACILITATOR SUPERFAMILY ASSOCIATED DOMAIN-CONTAINING PROTEIN"/>
    <property type="match status" value="1"/>
</dbReference>
<feature type="transmembrane region" description="Helical" evidence="6">
    <location>
        <begin position="260"/>
        <end position="284"/>
    </location>
</feature>
<organism evidence="8 9">
    <name type="scientific">Burkholderia orbicola</name>
    <dbReference type="NCBI Taxonomy" id="2978683"/>
    <lineage>
        <taxon>Bacteria</taxon>
        <taxon>Pseudomonadati</taxon>
        <taxon>Pseudomonadota</taxon>
        <taxon>Betaproteobacteria</taxon>
        <taxon>Burkholderiales</taxon>
        <taxon>Burkholderiaceae</taxon>
        <taxon>Burkholderia</taxon>
        <taxon>Burkholderia cepacia complex</taxon>
    </lineage>
</organism>
<reference evidence="8" key="1">
    <citation type="submission" date="2023-07" db="EMBL/GenBank/DDBJ databases">
        <title>A collection of bacterial strains from the Burkholderia cepacia Research Laboratory and Repository.</title>
        <authorList>
            <person name="Lipuma J."/>
            <person name="Spilker T."/>
            <person name="Caverly L."/>
        </authorList>
    </citation>
    <scope>NUCLEOTIDE SEQUENCE</scope>
    <source>
        <strain evidence="8">AU45194</strain>
    </source>
</reference>
<keyword evidence="9" id="KW-1185">Reference proteome</keyword>
<feature type="transmembrane region" description="Helical" evidence="6">
    <location>
        <begin position="80"/>
        <end position="100"/>
    </location>
</feature>
<protein>
    <submittedName>
        <fullName evidence="8">MFS transporter</fullName>
    </submittedName>
</protein>
<feature type="transmembrane region" description="Helical" evidence="6">
    <location>
        <begin position="383"/>
        <end position="400"/>
    </location>
</feature>
<keyword evidence="5 6" id="KW-0472">Membrane</keyword>
<evidence type="ECO:0000256" key="3">
    <source>
        <dbReference type="ARBA" id="ARBA00022692"/>
    </source>
</evidence>
<evidence type="ECO:0000256" key="2">
    <source>
        <dbReference type="ARBA" id="ARBA00022475"/>
    </source>
</evidence>
<dbReference type="EMBL" id="JAUJQL010000043">
    <property type="protein sequence ID" value="MDN7528321.1"/>
    <property type="molecule type" value="Genomic_DNA"/>
</dbReference>
<evidence type="ECO:0000256" key="4">
    <source>
        <dbReference type="ARBA" id="ARBA00022989"/>
    </source>
</evidence>
<keyword evidence="4 6" id="KW-1133">Transmembrane helix</keyword>
<name>A0ABT8P388_9BURK</name>
<dbReference type="RefSeq" id="WP_227745878.1">
    <property type="nucleotide sequence ID" value="NZ_JAUJQL010000043.1"/>
</dbReference>
<dbReference type="InterPro" id="IPR011701">
    <property type="entry name" value="MFS"/>
</dbReference>
<dbReference type="Pfam" id="PF07690">
    <property type="entry name" value="MFS_1"/>
    <property type="match status" value="1"/>
</dbReference>
<feature type="transmembrane region" description="Helical" evidence="6">
    <location>
        <begin position="20"/>
        <end position="40"/>
    </location>
</feature>
<evidence type="ECO:0000313" key="9">
    <source>
        <dbReference type="Proteomes" id="UP001172217"/>
    </source>
</evidence>
<gene>
    <name evidence="8" type="ORF">QZM70_35830</name>
</gene>
<dbReference type="PROSITE" id="PS50850">
    <property type="entry name" value="MFS"/>
    <property type="match status" value="1"/>
</dbReference>
<feature type="transmembrane region" description="Helical" evidence="6">
    <location>
        <begin position="315"/>
        <end position="336"/>
    </location>
</feature>
<keyword evidence="3 6" id="KW-0812">Transmembrane</keyword>
<feature type="transmembrane region" description="Helical" evidence="6">
    <location>
        <begin position="49"/>
        <end position="68"/>
    </location>
</feature>
<proteinExistence type="predicted"/>
<dbReference type="InterPro" id="IPR036259">
    <property type="entry name" value="MFS_trans_sf"/>
</dbReference>
<comment type="subcellular location">
    <subcellularLocation>
        <location evidence="1">Cell membrane</location>
        <topology evidence="1">Multi-pass membrane protein</topology>
    </subcellularLocation>
</comment>
<evidence type="ECO:0000313" key="8">
    <source>
        <dbReference type="EMBL" id="MDN7528321.1"/>
    </source>
</evidence>
<dbReference type="SUPFAM" id="SSF103473">
    <property type="entry name" value="MFS general substrate transporter"/>
    <property type="match status" value="1"/>
</dbReference>
<dbReference type="InterPro" id="IPR020846">
    <property type="entry name" value="MFS_dom"/>
</dbReference>
<feature type="domain" description="Major facilitator superfamily (MFS) profile" evidence="7">
    <location>
        <begin position="2"/>
        <end position="405"/>
    </location>
</feature>
<accession>A0ABT8P388</accession>
<keyword evidence="2" id="KW-1003">Cell membrane</keyword>
<evidence type="ECO:0000256" key="5">
    <source>
        <dbReference type="ARBA" id="ARBA00023136"/>
    </source>
</evidence>
<feature type="transmembrane region" description="Helical" evidence="6">
    <location>
        <begin position="107"/>
        <end position="129"/>
    </location>
</feature>
<feature type="transmembrane region" description="Helical" evidence="6">
    <location>
        <begin position="291"/>
        <end position="309"/>
    </location>
</feature>
<evidence type="ECO:0000259" key="7">
    <source>
        <dbReference type="PROSITE" id="PS50850"/>
    </source>
</evidence>
<feature type="transmembrane region" description="Helical" evidence="6">
    <location>
        <begin position="164"/>
        <end position="188"/>
    </location>
</feature>
<feature type="transmembrane region" description="Helical" evidence="6">
    <location>
        <begin position="357"/>
        <end position="377"/>
    </location>
</feature>
<dbReference type="Proteomes" id="UP001172217">
    <property type="component" value="Unassembled WGS sequence"/>
</dbReference>
<dbReference type="Gene3D" id="1.20.1250.20">
    <property type="entry name" value="MFS general substrate transporter like domains"/>
    <property type="match status" value="1"/>
</dbReference>